<accession>A0A518BG50</accession>
<evidence type="ECO:0000259" key="2">
    <source>
        <dbReference type="Pfam" id="PF16586"/>
    </source>
</evidence>
<dbReference type="RefSeq" id="WP_145063065.1">
    <property type="nucleotide sequence ID" value="NZ_CP036287.1"/>
</dbReference>
<keyword evidence="4" id="KW-1185">Reference proteome</keyword>
<feature type="domain" description="DUF5060" evidence="2">
    <location>
        <begin position="133"/>
        <end position="212"/>
    </location>
</feature>
<protein>
    <recommendedName>
        <fullName evidence="2">DUF5060 domain-containing protein</fullName>
    </recommendedName>
</protein>
<gene>
    <name evidence="3" type="ORF">Pla133_10230</name>
</gene>
<reference evidence="3 4" key="1">
    <citation type="submission" date="2019-02" db="EMBL/GenBank/DDBJ databases">
        <title>Deep-cultivation of Planctomycetes and their phenomic and genomic characterization uncovers novel biology.</title>
        <authorList>
            <person name="Wiegand S."/>
            <person name="Jogler M."/>
            <person name="Boedeker C."/>
            <person name="Pinto D."/>
            <person name="Vollmers J."/>
            <person name="Rivas-Marin E."/>
            <person name="Kohn T."/>
            <person name="Peeters S.H."/>
            <person name="Heuer A."/>
            <person name="Rast P."/>
            <person name="Oberbeckmann S."/>
            <person name="Bunk B."/>
            <person name="Jeske O."/>
            <person name="Meyerdierks A."/>
            <person name="Storesund J.E."/>
            <person name="Kallscheuer N."/>
            <person name="Luecker S."/>
            <person name="Lage O.M."/>
            <person name="Pohl T."/>
            <person name="Merkel B.J."/>
            <person name="Hornburger P."/>
            <person name="Mueller R.-W."/>
            <person name="Bruemmer F."/>
            <person name="Labrenz M."/>
            <person name="Spormann A.M."/>
            <person name="Op den Camp H."/>
            <person name="Overmann J."/>
            <person name="Amann R."/>
            <person name="Jetten M.S.M."/>
            <person name="Mascher T."/>
            <person name="Medema M.H."/>
            <person name="Devos D.P."/>
            <person name="Kaster A.-K."/>
            <person name="Ovreas L."/>
            <person name="Rohde M."/>
            <person name="Galperin M.Y."/>
            <person name="Jogler C."/>
        </authorList>
    </citation>
    <scope>NUCLEOTIDE SEQUENCE [LARGE SCALE GENOMIC DNA]</scope>
    <source>
        <strain evidence="3 4">Pla133</strain>
    </source>
</reference>
<keyword evidence="1" id="KW-0732">Signal</keyword>
<dbReference type="InterPro" id="IPR013783">
    <property type="entry name" value="Ig-like_fold"/>
</dbReference>
<evidence type="ECO:0000313" key="3">
    <source>
        <dbReference type="EMBL" id="QDU65957.1"/>
    </source>
</evidence>
<name>A0A518BG50_9BACT</name>
<feature type="chain" id="PRO_5021782175" description="DUF5060 domain-containing protein" evidence="1">
    <location>
        <begin position="22"/>
        <end position="836"/>
    </location>
</feature>
<feature type="signal peptide" evidence="1">
    <location>
        <begin position="1"/>
        <end position="21"/>
    </location>
</feature>
<dbReference type="Gene3D" id="2.60.40.10">
    <property type="entry name" value="Immunoglobulins"/>
    <property type="match status" value="1"/>
</dbReference>
<organism evidence="3 4">
    <name type="scientific">Engelhardtia mirabilis</name>
    <dbReference type="NCBI Taxonomy" id="2528011"/>
    <lineage>
        <taxon>Bacteria</taxon>
        <taxon>Pseudomonadati</taxon>
        <taxon>Planctomycetota</taxon>
        <taxon>Planctomycetia</taxon>
        <taxon>Planctomycetia incertae sedis</taxon>
        <taxon>Engelhardtia</taxon>
    </lineage>
</organism>
<dbReference type="Proteomes" id="UP000316921">
    <property type="component" value="Chromosome"/>
</dbReference>
<dbReference type="Gene3D" id="3.20.20.80">
    <property type="entry name" value="Glycosidases"/>
    <property type="match status" value="1"/>
</dbReference>
<dbReference type="InterPro" id="IPR032260">
    <property type="entry name" value="DUF5060"/>
</dbReference>
<dbReference type="Pfam" id="PF16586">
    <property type="entry name" value="DUF5060"/>
    <property type="match status" value="1"/>
</dbReference>
<evidence type="ECO:0000256" key="1">
    <source>
        <dbReference type="SAM" id="SignalP"/>
    </source>
</evidence>
<evidence type="ECO:0000313" key="4">
    <source>
        <dbReference type="Proteomes" id="UP000316921"/>
    </source>
</evidence>
<proteinExistence type="predicted"/>
<sequence precursor="true">MHDASLGARTAVLVFLSTALAAASPQVDPKPRVTLSPVAVPIGTTTAVDLAATHADGSAIDPGQFDFNWTISGGSFAAGSGPTDPEPTLEVSAADPLDVQLILSPKGESDGAGRGDANLGVNIGQALLFGKPMKWHPTELWFKGPLSNMTFDSPNPFLDYRLDVTFLRPDGSELQVPGFFDGDGFGGGVGQAWKVRLTPDMAGVWTFEASFRSGDDVAVAADPLAGSPVSFDGASGVFTVAPRDLAAPGFLRDGRLDDVGLHYRRQVDGGFWIKSGADSPENLLSFAGFADVEKAPGSKGLVHRYESHASDWTLQDRELPLAGDLGADVSVSRNLMGALNYLSSVGVNSVYFLPMNLGGDGQDVSPFIGHANTAYDKTHYHIARLYQWEAVFRHAQERGIQLLMVLAETEPQNETWLDFGTLGVERKLFMRELVARFAHHNAIKWCLSEENDYPQAVLEEMAAYLAGLDAYDHAIAVHNKPFAEGILYGPLLGNPDFSATSIQYLPAAAGQTVEYWRAQTAGKPWVIDMDENNPADIGAGPDNAEELRKEVLYDIYFSGGQLEWYLGAHAPPIGGDLSVEDFRTREEIWLATKYAREVLETLPFHLMEPMDQALAGEPLDHGGGEVFALPGEAYAIYLPNADTQGTIQLDLGGYPGTFELAWYDPRSGQFQSGSTMLMGGGWTDLPSAPDPIQEDWVAVVKRPPLWATAQSLSVSAGGTLSLEVNGSPDLAFKAYSFMASASGTSPGFGLSGLTIPLVADNFFWGAVQSPGLMGLTPAFGLLNGAGRATAQLTVPPATSPAIAGLKIWYAWGAGQIVPSLQFPIAVSNPVSVEFVP</sequence>
<dbReference type="KEGG" id="pbap:Pla133_10230"/>
<dbReference type="EMBL" id="CP036287">
    <property type="protein sequence ID" value="QDU65957.1"/>
    <property type="molecule type" value="Genomic_DNA"/>
</dbReference>
<dbReference type="AlphaFoldDB" id="A0A518BG50"/>